<name>A0A0C1Q6Q4_9GAMM</name>
<organism evidence="1 2">
    <name type="scientific">Pseudoalteromonas luteoviolacea</name>
    <dbReference type="NCBI Taxonomy" id="43657"/>
    <lineage>
        <taxon>Bacteria</taxon>
        <taxon>Pseudomonadati</taxon>
        <taxon>Pseudomonadota</taxon>
        <taxon>Gammaproteobacteria</taxon>
        <taxon>Alteromonadales</taxon>
        <taxon>Pseudoalteromonadaceae</taxon>
        <taxon>Pseudoalteromonas</taxon>
    </lineage>
</organism>
<evidence type="ECO:0000313" key="1">
    <source>
        <dbReference type="EMBL" id="KID56341.1"/>
    </source>
</evidence>
<proteinExistence type="predicted"/>
<dbReference type="EMBL" id="JWIC01000007">
    <property type="protein sequence ID" value="KID56341.1"/>
    <property type="molecule type" value="Genomic_DNA"/>
</dbReference>
<reference evidence="1 2" key="1">
    <citation type="submission" date="2014-12" db="EMBL/GenBank/DDBJ databases">
        <title>Draft Genome Sequence of Pseudoalteromonas luteoviolacea HI1.</title>
        <authorList>
            <person name="Asahina A.Y."/>
            <person name="Hadfield M.G."/>
        </authorList>
    </citation>
    <scope>NUCLEOTIDE SEQUENCE [LARGE SCALE GENOMIC DNA]</scope>
    <source>
        <strain evidence="1 2">HI1</strain>
    </source>
</reference>
<comment type="caution">
    <text evidence="1">The sequence shown here is derived from an EMBL/GenBank/DDBJ whole genome shotgun (WGS) entry which is preliminary data.</text>
</comment>
<dbReference type="Proteomes" id="UP000031327">
    <property type="component" value="Unassembled WGS sequence"/>
</dbReference>
<protein>
    <submittedName>
        <fullName evidence="1">Uncharacterized protein</fullName>
    </submittedName>
</protein>
<evidence type="ECO:0000313" key="2">
    <source>
        <dbReference type="Proteomes" id="UP000031327"/>
    </source>
</evidence>
<gene>
    <name evidence="1" type="ORF">JF50_19070</name>
</gene>
<dbReference type="AlphaFoldDB" id="A0A0C1Q6Q4"/>
<sequence length="239" mass="27347">MIRWLLGFFALVVAVVSVLFALSAYNAPKPDDLITYKTKNHSFKIPHRFVVPGTLPSQPQLKGFDTEGPDIFIWFTGEHAKAYIPEFKLKGGKDNRYFRNIHISLSDGSEQKIAKLWGWDKRFEPLSLSGDFENGFVEYREELGLYRVFREYEGKKLTGFWDLVTVKPTTGFKAMGSYEGLWVGSCYQNPDGVETSCSFFIDIMGMYTKISVSEDDYIRLDKIKSMVTTHLQGWVATTK</sequence>
<accession>A0A0C1Q6Q4</accession>